<gene>
    <name evidence="1" type="ORF">SOP97_02035</name>
</gene>
<name>A0ABU5P4L3_9PSED</name>
<dbReference type="Proteomes" id="UP001292571">
    <property type="component" value="Unassembled WGS sequence"/>
</dbReference>
<reference evidence="1 2" key="1">
    <citation type="submission" date="2023-12" db="EMBL/GenBank/DDBJ databases">
        <title>Pseudomonas sp. T5W1.</title>
        <authorList>
            <person name="Maltman C."/>
        </authorList>
    </citation>
    <scope>NUCLEOTIDE SEQUENCE [LARGE SCALE GENOMIC DNA]</scope>
    <source>
        <strain evidence="1 2">T5W1</strain>
    </source>
</reference>
<accession>A0ABU5P4L3</accession>
<comment type="caution">
    <text evidence="1">The sequence shown here is derived from an EMBL/GenBank/DDBJ whole genome shotgun (WGS) entry which is preliminary data.</text>
</comment>
<evidence type="ECO:0000313" key="2">
    <source>
        <dbReference type="Proteomes" id="UP001292571"/>
    </source>
</evidence>
<evidence type="ECO:0000313" key="1">
    <source>
        <dbReference type="EMBL" id="MEA1604597.1"/>
    </source>
</evidence>
<organism evidence="1 2">
    <name type="scientific">Pseudomonas spirodelae</name>
    <dbReference type="NCBI Taxonomy" id="3101751"/>
    <lineage>
        <taxon>Bacteria</taxon>
        <taxon>Pseudomonadati</taxon>
        <taxon>Pseudomonadota</taxon>
        <taxon>Gammaproteobacteria</taxon>
        <taxon>Pseudomonadales</taxon>
        <taxon>Pseudomonadaceae</taxon>
        <taxon>Pseudomonas</taxon>
    </lineage>
</organism>
<protein>
    <submittedName>
        <fullName evidence="1">Uncharacterized protein</fullName>
    </submittedName>
</protein>
<dbReference type="RefSeq" id="WP_322948056.1">
    <property type="nucleotide sequence ID" value="NZ_JAYEET010000003.1"/>
</dbReference>
<keyword evidence="2" id="KW-1185">Reference proteome</keyword>
<proteinExistence type="predicted"/>
<dbReference type="EMBL" id="JAYEET010000003">
    <property type="protein sequence ID" value="MEA1604597.1"/>
    <property type="molecule type" value="Genomic_DNA"/>
</dbReference>
<sequence>MPPFSAARLAGGESTMGIGIFDGDVLLVNRAMPWRHLYQTTDSGWPADRVADGESRFAPRYLLQGDELLICAVLRAI</sequence>